<evidence type="ECO:0000313" key="11">
    <source>
        <dbReference type="Proteomes" id="UP000694388"/>
    </source>
</evidence>
<feature type="region of interest" description="Disordered" evidence="6">
    <location>
        <begin position="23"/>
        <end position="47"/>
    </location>
</feature>
<evidence type="ECO:0000256" key="1">
    <source>
        <dbReference type="ARBA" id="ARBA00004141"/>
    </source>
</evidence>
<evidence type="ECO:0000256" key="3">
    <source>
        <dbReference type="ARBA" id="ARBA00022729"/>
    </source>
</evidence>
<evidence type="ECO:0000256" key="8">
    <source>
        <dbReference type="SAM" id="SignalP"/>
    </source>
</evidence>
<dbReference type="GeneTree" id="ENSGT00940000156844"/>
<feature type="transmembrane region" description="Helical" evidence="7">
    <location>
        <begin position="328"/>
        <end position="345"/>
    </location>
</feature>
<keyword evidence="11" id="KW-1185">Reference proteome</keyword>
<feature type="transmembrane region" description="Helical" evidence="7">
    <location>
        <begin position="144"/>
        <end position="162"/>
    </location>
</feature>
<evidence type="ECO:0000256" key="5">
    <source>
        <dbReference type="ARBA" id="ARBA00023136"/>
    </source>
</evidence>
<evidence type="ECO:0000256" key="4">
    <source>
        <dbReference type="ARBA" id="ARBA00022989"/>
    </source>
</evidence>
<evidence type="ECO:0000259" key="9">
    <source>
        <dbReference type="Pfam" id="PF06814"/>
    </source>
</evidence>
<dbReference type="GO" id="GO:0016020">
    <property type="term" value="C:membrane"/>
    <property type="evidence" value="ECO:0007669"/>
    <property type="project" value="UniProtKB-SubCell"/>
</dbReference>
<sequence length="440" mass="50645">MAVLCSFALLLYFLQEESSNGTMKTKRSSERGVTQNKDKPSEKHKVVEQKEKLSQETPIKNLMTRTWRDGPFLLVIDISSLDKPTSDWTLHVEVQLKSKVGYISAAEWPLMMFYMVLCILYVLLGVVWLFCLARYWRDLLRIQFWIGAVILLGMVEKAVFYAEFHSINMTGLSVHGAVVFAELVSAVKRTLARLLVIIVSLGYGIVKPRLGNTMYKVVGVGLLYMIFSAVEGIQRVSVKPSNIDILYSGIILAFIDSCIIWWIFMSLYQTMKTLTLRRNVVKLSLYRHFTNTLVFCVLASIIFTIWSTRKFRFATCQSDWQEIWLEEAFWRLLFCVILLVIMVLWRPSVNNQRYAFTPLLDEEDDEEEEPMINEAFEGVKMRGVKQEANGSTLLPTSKAEDDLKWVEDNIPVSMAEVAFPALLDSDEEIMTTKFEMSKME</sequence>
<protein>
    <submittedName>
        <fullName evidence="10">Zgc:162698</fullName>
    </submittedName>
</protein>
<keyword evidence="3 8" id="KW-0732">Signal</keyword>
<evidence type="ECO:0000256" key="2">
    <source>
        <dbReference type="ARBA" id="ARBA00022692"/>
    </source>
</evidence>
<accession>A0A8C4PZV2</accession>
<dbReference type="OMA" id="LWVDTAF"/>
<reference evidence="10" key="2">
    <citation type="submission" date="2025-09" db="UniProtKB">
        <authorList>
            <consortium name="Ensembl"/>
        </authorList>
    </citation>
    <scope>IDENTIFICATION</scope>
</reference>
<name>A0A8C4PZV2_EPTBU</name>
<feature type="transmembrane region" description="Helical" evidence="7">
    <location>
        <begin position="190"/>
        <end position="206"/>
    </location>
</feature>
<proteinExistence type="predicted"/>
<keyword evidence="4 7" id="KW-1133">Transmembrane helix</keyword>
<dbReference type="PANTHER" id="PTHR21229">
    <property type="entry name" value="LUNG SEVEN TRANSMEMBRANE RECEPTOR"/>
    <property type="match status" value="1"/>
</dbReference>
<feature type="transmembrane region" description="Helical" evidence="7">
    <location>
        <begin position="111"/>
        <end position="132"/>
    </location>
</feature>
<comment type="subcellular location">
    <subcellularLocation>
        <location evidence="1">Membrane</location>
        <topology evidence="1">Multi-pass membrane protein</topology>
    </subcellularLocation>
</comment>
<dbReference type="Ensembl" id="ENSEBUT00000008358.1">
    <property type="protein sequence ID" value="ENSEBUP00000007869.1"/>
    <property type="gene ID" value="ENSEBUG00000005102.1"/>
</dbReference>
<feature type="transmembrane region" description="Helical" evidence="7">
    <location>
        <begin position="289"/>
        <end position="308"/>
    </location>
</feature>
<feature type="chain" id="PRO_5034382761" evidence="8">
    <location>
        <begin position="20"/>
        <end position="440"/>
    </location>
</feature>
<feature type="signal peptide" evidence="8">
    <location>
        <begin position="1"/>
        <end position="19"/>
    </location>
</feature>
<dbReference type="PANTHER" id="PTHR21229:SF1">
    <property type="entry name" value="GH17801P"/>
    <property type="match status" value="1"/>
</dbReference>
<feature type="transmembrane region" description="Helical" evidence="7">
    <location>
        <begin position="213"/>
        <end position="233"/>
    </location>
</feature>
<organism evidence="10 11">
    <name type="scientific">Eptatretus burgeri</name>
    <name type="common">Inshore hagfish</name>
    <dbReference type="NCBI Taxonomy" id="7764"/>
    <lineage>
        <taxon>Eukaryota</taxon>
        <taxon>Metazoa</taxon>
        <taxon>Chordata</taxon>
        <taxon>Craniata</taxon>
        <taxon>Vertebrata</taxon>
        <taxon>Cyclostomata</taxon>
        <taxon>Myxini</taxon>
        <taxon>Myxiniformes</taxon>
        <taxon>Myxinidae</taxon>
        <taxon>Eptatretinae</taxon>
        <taxon>Eptatretus</taxon>
    </lineage>
</organism>
<dbReference type="AlphaFoldDB" id="A0A8C4PZV2"/>
<evidence type="ECO:0000256" key="6">
    <source>
        <dbReference type="SAM" id="MobiDB-lite"/>
    </source>
</evidence>
<dbReference type="GO" id="GO:0005794">
    <property type="term" value="C:Golgi apparatus"/>
    <property type="evidence" value="ECO:0007669"/>
    <property type="project" value="TreeGrafter"/>
</dbReference>
<evidence type="ECO:0000256" key="7">
    <source>
        <dbReference type="SAM" id="Phobius"/>
    </source>
</evidence>
<dbReference type="InterPro" id="IPR053937">
    <property type="entry name" value="GOST_TM"/>
</dbReference>
<feature type="domain" description="GOST seven transmembrane" evidence="9">
    <location>
        <begin position="109"/>
        <end position="352"/>
    </location>
</feature>
<dbReference type="InterPro" id="IPR009637">
    <property type="entry name" value="GPR107/GPR108-like"/>
</dbReference>
<reference evidence="10" key="1">
    <citation type="submission" date="2025-08" db="UniProtKB">
        <authorList>
            <consortium name="Ensembl"/>
        </authorList>
    </citation>
    <scope>IDENTIFICATION</scope>
</reference>
<dbReference type="GO" id="GO:0042147">
    <property type="term" value="P:retrograde transport, endosome to Golgi"/>
    <property type="evidence" value="ECO:0007669"/>
    <property type="project" value="TreeGrafter"/>
</dbReference>
<keyword evidence="2 7" id="KW-0812">Transmembrane</keyword>
<feature type="compositionally biased region" description="Basic and acidic residues" evidence="6">
    <location>
        <begin position="36"/>
        <end position="47"/>
    </location>
</feature>
<feature type="transmembrane region" description="Helical" evidence="7">
    <location>
        <begin position="245"/>
        <end position="268"/>
    </location>
</feature>
<dbReference type="GO" id="GO:0005829">
    <property type="term" value="C:cytosol"/>
    <property type="evidence" value="ECO:0007669"/>
    <property type="project" value="GOC"/>
</dbReference>
<dbReference type="Pfam" id="PF06814">
    <property type="entry name" value="GOST_TM"/>
    <property type="match status" value="1"/>
</dbReference>
<keyword evidence="5 7" id="KW-0472">Membrane</keyword>
<dbReference type="Proteomes" id="UP000694388">
    <property type="component" value="Unplaced"/>
</dbReference>
<evidence type="ECO:0000313" key="10">
    <source>
        <dbReference type="Ensembl" id="ENSEBUP00000007869.1"/>
    </source>
</evidence>